<evidence type="ECO:0000313" key="4">
    <source>
        <dbReference type="Proteomes" id="UP001524944"/>
    </source>
</evidence>
<dbReference type="CDD" id="cd01300">
    <property type="entry name" value="YtcJ_like"/>
    <property type="match status" value="1"/>
</dbReference>
<dbReference type="InterPro" id="IPR032466">
    <property type="entry name" value="Metal_Hydrolase"/>
</dbReference>
<protein>
    <submittedName>
        <fullName evidence="3">Amidohydrolase family protein</fullName>
    </submittedName>
</protein>
<proteinExistence type="predicted"/>
<reference evidence="3 4" key="1">
    <citation type="submission" date="2022-08" db="EMBL/GenBank/DDBJ databases">
        <title>Proteogenomics of the novel Dehalobacterium formicoaceticum strain EZ94 highlights a key role of methyltransferases during anaerobic dichloromethane degradation.</title>
        <authorList>
            <person name="Wasmund K."/>
        </authorList>
    </citation>
    <scope>NUCLEOTIDE SEQUENCE [LARGE SCALE GENOMIC DNA]</scope>
    <source>
        <strain evidence="3 4">EZ94</strain>
    </source>
</reference>
<dbReference type="SUPFAM" id="SSF51338">
    <property type="entry name" value="Composite domain of metallo-dependent hydrolases"/>
    <property type="match status" value="1"/>
</dbReference>
<feature type="domain" description="Amidohydrolase 3" evidence="2">
    <location>
        <begin position="91"/>
        <end position="594"/>
    </location>
</feature>
<evidence type="ECO:0000313" key="3">
    <source>
        <dbReference type="EMBL" id="MCR6546845.1"/>
    </source>
</evidence>
<keyword evidence="1" id="KW-0732">Signal</keyword>
<dbReference type="Proteomes" id="UP001524944">
    <property type="component" value="Unassembled WGS sequence"/>
</dbReference>
<dbReference type="RefSeq" id="WP_257914113.1">
    <property type="nucleotide sequence ID" value="NZ_JANPWE010000012.1"/>
</dbReference>
<gene>
    <name evidence="3" type="ORF">NVS47_15215</name>
</gene>
<dbReference type="Gene3D" id="2.30.40.10">
    <property type="entry name" value="Urease, subunit C, domain 1"/>
    <property type="match status" value="1"/>
</dbReference>
<name>A0ABT1Y7I4_9FIRM</name>
<dbReference type="SUPFAM" id="SSF51556">
    <property type="entry name" value="Metallo-dependent hydrolases"/>
    <property type="match status" value="1"/>
</dbReference>
<organism evidence="3 4">
    <name type="scientific">Dehalobacterium formicoaceticum</name>
    <dbReference type="NCBI Taxonomy" id="51515"/>
    <lineage>
        <taxon>Bacteria</taxon>
        <taxon>Bacillati</taxon>
        <taxon>Bacillota</taxon>
        <taxon>Clostridia</taxon>
        <taxon>Eubacteriales</taxon>
        <taxon>Peptococcaceae</taxon>
        <taxon>Dehalobacterium</taxon>
    </lineage>
</organism>
<feature type="chain" id="PRO_5046153333" evidence="1">
    <location>
        <begin position="28"/>
        <end position="599"/>
    </location>
</feature>
<evidence type="ECO:0000256" key="1">
    <source>
        <dbReference type="SAM" id="SignalP"/>
    </source>
</evidence>
<dbReference type="PANTHER" id="PTHR22642">
    <property type="entry name" value="IMIDAZOLONEPROPIONASE"/>
    <property type="match status" value="1"/>
</dbReference>
<dbReference type="InterPro" id="IPR011059">
    <property type="entry name" value="Metal-dep_hydrolase_composite"/>
</dbReference>
<keyword evidence="4" id="KW-1185">Reference proteome</keyword>
<comment type="caution">
    <text evidence="3">The sequence shown here is derived from an EMBL/GenBank/DDBJ whole genome shotgun (WGS) entry which is preliminary data.</text>
</comment>
<dbReference type="Gene3D" id="3.20.20.140">
    <property type="entry name" value="Metal-dependent hydrolases"/>
    <property type="match status" value="1"/>
</dbReference>
<accession>A0ABT1Y7I4</accession>
<sequence>MRNNKPRFLISVLVCTLILGLCSSVFAANEAAGKKEKQKIIASQIYFNGTVVTVDENMSYAQAVAVKDGKIIAVGKLGDIMPLSGKNTEKINLQGKALLPGFYDAHGHFLMAGESYLTKVQLQSPPIGTIENMEQLLAALSERAETLNPGEWLLGSGYDDMELTEKRHPTVADLDKISTEIPIVITHFSAHNVVANSKALEMAGITANTPDPSGGTIGHFSDGTLNGQLWENAMYLVTKLVPPVSHQDQLEAIALASDIYASKGTTTANNGGWSPYQLFEEAADQDYLKIRTALWFDLQPAMEVHDLLGDDRSIPKYSGKNDLVVSGGIKMLQDGSPQLRTAYLTDPYYTTGDYAEDWVGYPWYSKEELTRKVVDAHEAGFDNIFIHGNGDAAIDDILDAYEEVRKDGYRESDKLRHVVIHSQFTREEQLDRMEELGVIPSFLILHTYYLGDRHWEVFFGPERSARMSPAQDAVDRNLPFTLHSDTPVFPHDPLMEMWAAVNRLSYTGREIFTEIYNEDDKYRSVDQRITPEDALRALTINGAYMNGEEDVTGSIEVGKRADFVILEKNPLDVDPMLIKDIKVMETIVGGETVYSNTGK</sequence>
<dbReference type="InterPro" id="IPR033932">
    <property type="entry name" value="YtcJ-like"/>
</dbReference>
<dbReference type="Gene3D" id="3.10.310.70">
    <property type="match status" value="1"/>
</dbReference>
<dbReference type="PANTHER" id="PTHR22642:SF2">
    <property type="entry name" value="PROTEIN LONG AFTER FAR-RED 3"/>
    <property type="match status" value="1"/>
</dbReference>
<dbReference type="Pfam" id="PF07969">
    <property type="entry name" value="Amidohydro_3"/>
    <property type="match status" value="1"/>
</dbReference>
<dbReference type="InterPro" id="IPR013108">
    <property type="entry name" value="Amidohydro_3"/>
</dbReference>
<evidence type="ECO:0000259" key="2">
    <source>
        <dbReference type="Pfam" id="PF07969"/>
    </source>
</evidence>
<feature type="signal peptide" evidence="1">
    <location>
        <begin position="1"/>
        <end position="27"/>
    </location>
</feature>
<dbReference type="EMBL" id="JANPWE010000012">
    <property type="protein sequence ID" value="MCR6546845.1"/>
    <property type="molecule type" value="Genomic_DNA"/>
</dbReference>